<protein>
    <submittedName>
        <fullName evidence="1">Uncharacterized protein</fullName>
    </submittedName>
</protein>
<dbReference type="EMBL" id="GBXM01101990">
    <property type="protein sequence ID" value="JAH06587.1"/>
    <property type="molecule type" value="Transcribed_RNA"/>
</dbReference>
<reference evidence="1" key="2">
    <citation type="journal article" date="2015" name="Fish Shellfish Immunol.">
        <title>Early steps in the European eel (Anguilla anguilla)-Vibrio vulnificus interaction in the gills: Role of the RtxA13 toxin.</title>
        <authorList>
            <person name="Callol A."/>
            <person name="Pajuelo D."/>
            <person name="Ebbesson L."/>
            <person name="Teles M."/>
            <person name="MacKenzie S."/>
            <person name="Amaro C."/>
        </authorList>
    </citation>
    <scope>NUCLEOTIDE SEQUENCE</scope>
</reference>
<proteinExistence type="predicted"/>
<dbReference type="AlphaFoldDB" id="A0A0E9PQL4"/>
<accession>A0A0E9PQL4</accession>
<name>A0A0E9PQL4_ANGAN</name>
<reference evidence="1" key="1">
    <citation type="submission" date="2014-11" db="EMBL/GenBank/DDBJ databases">
        <authorList>
            <person name="Amaro Gonzalez C."/>
        </authorList>
    </citation>
    <scope>NUCLEOTIDE SEQUENCE</scope>
</reference>
<evidence type="ECO:0000313" key="1">
    <source>
        <dbReference type="EMBL" id="JAH06587.1"/>
    </source>
</evidence>
<sequence length="27" mass="3168">MGSILSTQDITWLNLFLYCLNCVRFCL</sequence>
<organism evidence="1">
    <name type="scientific">Anguilla anguilla</name>
    <name type="common">European freshwater eel</name>
    <name type="synonym">Muraena anguilla</name>
    <dbReference type="NCBI Taxonomy" id="7936"/>
    <lineage>
        <taxon>Eukaryota</taxon>
        <taxon>Metazoa</taxon>
        <taxon>Chordata</taxon>
        <taxon>Craniata</taxon>
        <taxon>Vertebrata</taxon>
        <taxon>Euteleostomi</taxon>
        <taxon>Actinopterygii</taxon>
        <taxon>Neopterygii</taxon>
        <taxon>Teleostei</taxon>
        <taxon>Anguilliformes</taxon>
        <taxon>Anguillidae</taxon>
        <taxon>Anguilla</taxon>
    </lineage>
</organism>